<dbReference type="EMBL" id="BSDE01000003">
    <property type="protein sequence ID" value="GLH73242.1"/>
    <property type="molecule type" value="Genomic_DNA"/>
</dbReference>
<evidence type="ECO:0000313" key="7">
    <source>
        <dbReference type="Proteomes" id="UP001165069"/>
    </source>
</evidence>
<evidence type="ECO:0000256" key="5">
    <source>
        <dbReference type="SAM" id="Phobius"/>
    </source>
</evidence>
<evidence type="ECO:0000256" key="4">
    <source>
        <dbReference type="ARBA" id="ARBA00023136"/>
    </source>
</evidence>
<keyword evidence="3 5" id="KW-1133">Transmembrane helix</keyword>
<feature type="transmembrane region" description="Helical" evidence="5">
    <location>
        <begin position="328"/>
        <end position="349"/>
    </location>
</feature>
<gene>
    <name evidence="6" type="ORF">GETHLI_17440</name>
</gene>
<evidence type="ECO:0000256" key="1">
    <source>
        <dbReference type="ARBA" id="ARBA00004141"/>
    </source>
</evidence>
<keyword evidence="7" id="KW-1185">Reference proteome</keyword>
<proteinExistence type="predicted"/>
<accession>A0ABQ5QF15</accession>
<keyword evidence="2 5" id="KW-0812">Transmembrane</keyword>
<protein>
    <submittedName>
        <fullName evidence="6">Amino acid permease</fullName>
    </submittedName>
</protein>
<dbReference type="InterPro" id="IPR002293">
    <property type="entry name" value="AA/rel_permease1"/>
</dbReference>
<comment type="subcellular location">
    <subcellularLocation>
        <location evidence="1">Membrane</location>
        <topology evidence="1">Multi-pass membrane protein</topology>
    </subcellularLocation>
</comment>
<feature type="transmembrane region" description="Helical" evidence="5">
    <location>
        <begin position="115"/>
        <end position="137"/>
    </location>
</feature>
<evidence type="ECO:0000313" key="6">
    <source>
        <dbReference type="EMBL" id="GLH73242.1"/>
    </source>
</evidence>
<feature type="transmembrane region" description="Helical" evidence="5">
    <location>
        <begin position="182"/>
        <end position="203"/>
    </location>
</feature>
<evidence type="ECO:0000256" key="3">
    <source>
        <dbReference type="ARBA" id="ARBA00022989"/>
    </source>
</evidence>
<dbReference type="RefSeq" id="WP_285574050.1">
    <property type="nucleotide sequence ID" value="NZ_BSDE01000003.1"/>
</dbReference>
<feature type="transmembrane region" description="Helical" evidence="5">
    <location>
        <begin position="376"/>
        <end position="396"/>
    </location>
</feature>
<sequence length="643" mass="68970">MQSLRRMLLGRRLASEETQHTKISNPIALAVFSSDALSSVAYATQEIMASLSGALMHALGAGALAGVAGHAIFGWSIPVALGIIALLMILAISYRQTILAYPGGGGAYIVSMENLGDIAALTAGASLLIDYILTVAVSASSGVAAITAALPVLEGHNVALTILSIGFIALMNLRGIKESGGLFAIPTYGFVLSIFLILGYGTLKLALGGGPTVVQVQHAAQQGAHLAGLSMVWIFMRAYSAGCTALTGVEAISNGTTAFRDPAGPNAAKTMIWMVLLLGTMFLGITLLAHRFGVTYQHSADPTVVAETLLSKLNKAILGDVSHGLPKIIYYLVQGFTFAILVVAANTAFADFPRLAALQARDGFLPRQFASQGDRLVFSNGILILFFFSAALVWAFHANTDILLPLYAAGVFMGFTLSQTGMVVHWRKVRGRHWHAKAVVNGLGAITASIVLLDIAITKFIHGAWVVILLVPVLVVVHFNIRRHYVGVKSKLAASRTDAFLPNKHHAIVLVNGIHRGVVQSLLYARLIAGDRVEALTVDLGSDGYHESPAMEKLRADWSIYGLGIPLRCIPSPYRKMVEPILEEVDRIRDAEPELALTIILPEFITPKWWQQILHTQSAFRIKARLLLKPGVIVTSVPMHLPQ</sequence>
<feature type="transmembrane region" description="Helical" evidence="5">
    <location>
        <begin position="72"/>
        <end position="94"/>
    </location>
</feature>
<feature type="transmembrane region" description="Helical" evidence="5">
    <location>
        <begin position="143"/>
        <end position="170"/>
    </location>
</feature>
<comment type="caution">
    <text evidence="6">The sequence shown here is derived from an EMBL/GenBank/DDBJ whole genome shotgun (WGS) entry which is preliminary data.</text>
</comment>
<keyword evidence="4 5" id="KW-0472">Membrane</keyword>
<dbReference type="InterPro" id="IPR053153">
    <property type="entry name" value="APC_K+_Transporter"/>
</dbReference>
<dbReference type="PANTHER" id="PTHR47704:SF1">
    <property type="entry name" value="POTASSIUM TRANSPORTER KIMA"/>
    <property type="match status" value="1"/>
</dbReference>
<organism evidence="6 7">
    <name type="scientific">Geothrix limicola</name>
    <dbReference type="NCBI Taxonomy" id="2927978"/>
    <lineage>
        <taxon>Bacteria</taxon>
        <taxon>Pseudomonadati</taxon>
        <taxon>Acidobacteriota</taxon>
        <taxon>Holophagae</taxon>
        <taxon>Holophagales</taxon>
        <taxon>Holophagaceae</taxon>
        <taxon>Geothrix</taxon>
    </lineage>
</organism>
<dbReference type="Pfam" id="PF13520">
    <property type="entry name" value="AA_permease_2"/>
    <property type="match status" value="1"/>
</dbReference>
<feature type="transmembrane region" description="Helical" evidence="5">
    <location>
        <begin position="223"/>
        <end position="249"/>
    </location>
</feature>
<feature type="transmembrane region" description="Helical" evidence="5">
    <location>
        <begin position="402"/>
        <end position="426"/>
    </location>
</feature>
<feature type="transmembrane region" description="Helical" evidence="5">
    <location>
        <begin position="270"/>
        <end position="289"/>
    </location>
</feature>
<feature type="transmembrane region" description="Helical" evidence="5">
    <location>
        <begin position="47"/>
        <end position="66"/>
    </location>
</feature>
<feature type="transmembrane region" description="Helical" evidence="5">
    <location>
        <begin position="438"/>
        <end position="457"/>
    </location>
</feature>
<dbReference type="Gene3D" id="1.20.1740.10">
    <property type="entry name" value="Amino acid/polyamine transporter I"/>
    <property type="match status" value="1"/>
</dbReference>
<reference evidence="6 7" key="1">
    <citation type="journal article" date="2023" name="Antonie Van Leeuwenhoek">
        <title>Mesoterricola silvestris gen. nov., sp. nov., Mesoterricola sediminis sp. nov., Geothrix oryzae sp. nov., Geothrix edaphica sp. nov., Geothrix rubra sp. nov., and Geothrix limicola sp. nov., six novel members of Acidobacteriota isolated from soils.</title>
        <authorList>
            <person name="Itoh H."/>
            <person name="Sugisawa Y."/>
            <person name="Mise K."/>
            <person name="Xu Z."/>
            <person name="Kuniyasu M."/>
            <person name="Ushijima N."/>
            <person name="Kawano K."/>
            <person name="Kobayashi E."/>
            <person name="Shiratori Y."/>
            <person name="Masuda Y."/>
            <person name="Senoo K."/>
        </authorList>
    </citation>
    <scope>NUCLEOTIDE SEQUENCE [LARGE SCALE GENOMIC DNA]</scope>
    <source>
        <strain evidence="6 7">Red804</strain>
    </source>
</reference>
<dbReference type="PANTHER" id="PTHR47704">
    <property type="entry name" value="POTASSIUM TRANSPORTER KIMA"/>
    <property type="match status" value="1"/>
</dbReference>
<feature type="transmembrane region" description="Helical" evidence="5">
    <location>
        <begin position="463"/>
        <end position="481"/>
    </location>
</feature>
<evidence type="ECO:0000256" key="2">
    <source>
        <dbReference type="ARBA" id="ARBA00022692"/>
    </source>
</evidence>
<name>A0ABQ5QF15_9BACT</name>
<dbReference type="Proteomes" id="UP001165069">
    <property type="component" value="Unassembled WGS sequence"/>
</dbReference>